<name>A0ABV1BER6_9FIRM</name>
<gene>
    <name evidence="1" type="ORF">WMO28_07350</name>
</gene>
<dbReference type="EMBL" id="JBBMEJ010000007">
    <property type="protein sequence ID" value="MEQ2370760.1"/>
    <property type="molecule type" value="Genomic_DNA"/>
</dbReference>
<proteinExistence type="predicted"/>
<dbReference type="Proteomes" id="UP001473063">
    <property type="component" value="Unassembled WGS sequence"/>
</dbReference>
<evidence type="ECO:0008006" key="3">
    <source>
        <dbReference type="Google" id="ProtNLM"/>
    </source>
</evidence>
<evidence type="ECO:0000313" key="1">
    <source>
        <dbReference type="EMBL" id="MEQ2370760.1"/>
    </source>
</evidence>
<protein>
    <recommendedName>
        <fullName evidence="3">WYL domain-containing protein</fullName>
    </recommendedName>
</protein>
<keyword evidence="2" id="KW-1185">Reference proteome</keyword>
<dbReference type="InterPro" id="IPR036390">
    <property type="entry name" value="WH_DNA-bd_sf"/>
</dbReference>
<accession>A0ABV1BER6</accession>
<sequence>MAKSNNQKAKILYLEKMLKETGEHHALSMQEILETLREYGISAERKSIYADVEVLRAFGMDIRYTRERPGGYYLYGNADIKEKPVRKIPASETEPKSEPLQETRSVCGYEELLAASAKSIKREMKLLCAGGVQAEIRDYFRDNAEYKIKDSGDLMITAELPENMKFYGWLTGMGGSVRILKPRKSALAYRDYLKSLAREYKGL</sequence>
<dbReference type="RefSeq" id="WP_178640868.1">
    <property type="nucleotide sequence ID" value="NZ_JBBMEJ010000007.1"/>
</dbReference>
<dbReference type="SUPFAM" id="SSF46785">
    <property type="entry name" value="Winged helix' DNA-binding domain"/>
    <property type="match status" value="1"/>
</dbReference>
<evidence type="ECO:0000313" key="2">
    <source>
        <dbReference type="Proteomes" id="UP001473063"/>
    </source>
</evidence>
<organism evidence="1 2">
    <name type="scientific">Blautia aquisgranensis</name>
    <dbReference type="NCBI Taxonomy" id="3133153"/>
    <lineage>
        <taxon>Bacteria</taxon>
        <taxon>Bacillati</taxon>
        <taxon>Bacillota</taxon>
        <taxon>Clostridia</taxon>
        <taxon>Lachnospirales</taxon>
        <taxon>Lachnospiraceae</taxon>
        <taxon>Blautia</taxon>
    </lineage>
</organism>
<comment type="caution">
    <text evidence="1">The sequence shown here is derived from an EMBL/GenBank/DDBJ whole genome shotgun (WGS) entry which is preliminary data.</text>
</comment>
<reference evidence="1 2" key="1">
    <citation type="submission" date="2024-03" db="EMBL/GenBank/DDBJ databases">
        <title>Human intestinal bacterial collection.</title>
        <authorList>
            <person name="Pauvert C."/>
            <person name="Hitch T.C.A."/>
            <person name="Clavel T."/>
        </authorList>
    </citation>
    <scope>NUCLEOTIDE SEQUENCE [LARGE SCALE GENOMIC DNA]</scope>
    <source>
        <strain evidence="1 2">CLA-JM-H16</strain>
    </source>
</reference>